<reference evidence="12 13" key="1">
    <citation type="submission" date="2024-05" db="EMBL/GenBank/DDBJ databases">
        <title>Culex pipiens pipiens assembly and annotation.</title>
        <authorList>
            <person name="Alout H."/>
            <person name="Durand T."/>
        </authorList>
    </citation>
    <scope>NUCLEOTIDE SEQUENCE [LARGE SCALE GENOMIC DNA]</scope>
    <source>
        <strain evidence="12">HA-2024</strain>
        <tissue evidence="12">Whole body</tissue>
    </source>
</reference>
<dbReference type="GO" id="GO:0005886">
    <property type="term" value="C:plasma membrane"/>
    <property type="evidence" value="ECO:0007669"/>
    <property type="project" value="UniProtKB-SubCell"/>
</dbReference>
<comment type="similarity">
    <text evidence="8">Belongs to the AB hydrolase superfamily. ABHD17 family.</text>
</comment>
<feature type="compositionally biased region" description="Polar residues" evidence="11">
    <location>
        <begin position="352"/>
        <end position="381"/>
    </location>
</feature>
<evidence type="ECO:0000256" key="4">
    <source>
        <dbReference type="ARBA" id="ARBA00022801"/>
    </source>
</evidence>
<proteinExistence type="inferred from homology"/>
<evidence type="ECO:0000256" key="9">
    <source>
        <dbReference type="ARBA" id="ARBA00046278"/>
    </source>
</evidence>
<evidence type="ECO:0000256" key="11">
    <source>
        <dbReference type="SAM" id="MobiDB-lite"/>
    </source>
</evidence>
<evidence type="ECO:0000256" key="7">
    <source>
        <dbReference type="ARBA" id="ARBA00023288"/>
    </source>
</evidence>
<dbReference type="GO" id="GO:0012505">
    <property type="term" value="C:endomembrane system"/>
    <property type="evidence" value="ECO:0007669"/>
    <property type="project" value="UniProtKB-SubCell"/>
</dbReference>
<dbReference type="FunFam" id="3.40.50.1820:FF:000008">
    <property type="entry name" value="Alpha/beta hydrolase domain-containing protein 17B"/>
    <property type="match status" value="1"/>
</dbReference>
<gene>
    <name evidence="12" type="ORF">pipiens_017437</name>
</gene>
<keyword evidence="6" id="KW-0564">Palmitate</keyword>
<accession>A0ABD1CGS2</accession>
<keyword evidence="5" id="KW-0472">Membrane</keyword>
<dbReference type="GO" id="GO:0008474">
    <property type="term" value="F:palmitoyl-(protein) hydrolase activity"/>
    <property type="evidence" value="ECO:0007669"/>
    <property type="project" value="UniProtKB-EC"/>
</dbReference>
<evidence type="ECO:0000313" key="13">
    <source>
        <dbReference type="Proteomes" id="UP001562425"/>
    </source>
</evidence>
<evidence type="ECO:0000256" key="2">
    <source>
        <dbReference type="ARBA" id="ARBA00012423"/>
    </source>
</evidence>
<evidence type="ECO:0000256" key="3">
    <source>
        <dbReference type="ARBA" id="ARBA00022475"/>
    </source>
</evidence>
<dbReference type="EMBL" id="JBEHCU010012428">
    <property type="protein sequence ID" value="KAL1375523.1"/>
    <property type="molecule type" value="Genomic_DNA"/>
</dbReference>
<dbReference type="InterPro" id="IPR029058">
    <property type="entry name" value="AB_hydrolase_fold"/>
</dbReference>
<dbReference type="PANTHER" id="PTHR12277">
    <property type="entry name" value="ALPHA/BETA HYDROLASE DOMAIN-CONTAINING PROTEIN"/>
    <property type="match status" value="1"/>
</dbReference>
<name>A0ABD1CGS2_CULPP</name>
<dbReference type="Proteomes" id="UP001562425">
    <property type="component" value="Unassembled WGS sequence"/>
</dbReference>
<feature type="compositionally biased region" description="Polar residues" evidence="11">
    <location>
        <begin position="532"/>
        <end position="541"/>
    </location>
</feature>
<organism evidence="12 13">
    <name type="scientific">Culex pipiens pipiens</name>
    <name type="common">Northern house mosquito</name>
    <dbReference type="NCBI Taxonomy" id="38569"/>
    <lineage>
        <taxon>Eukaryota</taxon>
        <taxon>Metazoa</taxon>
        <taxon>Ecdysozoa</taxon>
        <taxon>Arthropoda</taxon>
        <taxon>Hexapoda</taxon>
        <taxon>Insecta</taxon>
        <taxon>Pterygota</taxon>
        <taxon>Neoptera</taxon>
        <taxon>Endopterygota</taxon>
        <taxon>Diptera</taxon>
        <taxon>Nematocera</taxon>
        <taxon>Culicoidea</taxon>
        <taxon>Culicidae</taxon>
        <taxon>Culicinae</taxon>
        <taxon>Culicini</taxon>
        <taxon>Culex</taxon>
        <taxon>Culex</taxon>
    </lineage>
</organism>
<feature type="region of interest" description="Disordered" evidence="11">
    <location>
        <begin position="292"/>
        <end position="320"/>
    </location>
</feature>
<evidence type="ECO:0000313" key="12">
    <source>
        <dbReference type="EMBL" id="KAL1375523.1"/>
    </source>
</evidence>
<feature type="compositionally biased region" description="Low complexity" evidence="11">
    <location>
        <begin position="897"/>
        <end position="907"/>
    </location>
</feature>
<evidence type="ECO:0000256" key="10">
    <source>
        <dbReference type="ARBA" id="ARBA00047337"/>
    </source>
</evidence>
<keyword evidence="4" id="KW-0378">Hydrolase</keyword>
<feature type="compositionally biased region" description="Polar residues" evidence="11">
    <location>
        <begin position="424"/>
        <end position="448"/>
    </location>
</feature>
<keyword evidence="3" id="KW-1003">Cell membrane</keyword>
<sequence>MNGLSFGELCCLFCCPPFPGRIAAKLAFLPPDPTYNLTPLDESKAKYMLSFNERAEWPYSEREKENVEGFFTRTSRGNKLSCIYVRCAPNAKYTLLFSHGNAVDLGQMSSFYLGLGLRINCNIFSYDYSGYGMSGGKPSEKNLYADIDAAWHSLRTRFGVSPENIILYGQSIGTVPTVDLAARYEVGAVILHSPLMSGMRVAFPNTKRTWFFDVFPSIDKASKITSPVLVIHGTEDEVIDFSHGLSIYEKCPKAVEPLWVEGAGHNDIELYNQYLDRLKNTISSTVRKELASYENPHQQPPPPVTVRPAKRNASTESLDLLNRSPPECSCAVYSPNSIDGSKCRKCSQSRQALTTSGQRAQKKYNSSKYKDASTSPKSNSPLRVVSTEPKSPRSPKSPRAEASTDTKFDFPCSPRTESHYKRLSTLSINAGQKNVGTSPRKQPVSPNKLTPVKSDRVLEKSNSLGESKPQKQLRTTRSLSPRPPVKHQHSIMVSDENDIVSVKLSPNEEFDETKEKAKDEDGKTAVKKKAQSEANSPNLSDCGSLKLDDTSLKNANNRSTSCLVYVPSDPWTRMSAIPSPIPTKKQQDHHQKAKKLASKSFSKPNLEYFEDSDPWVYRSNIVLSEQAVKKKGSLPHQTKSLSSALSRDGGFDNARAQRLCHQRSLTKFDKNLTIPGIDLHFDARKKITRPKLQRSKSPAFYEELFQPEKGTTPNKSLNKNKSVSSLKIEKNASNSNINNGAKCTCHEGNSLGRPSNHNTKCCENVYKSSTSITSPTIKKQQSSPKLCIPQSPPTNANQPELVKASLTVLNPNLLQPRHSFSTTPTQKDDELQLNIRRLSEQMNKYHHHTGGGGSAGTGYFSQKKQAPSFMNDTIPAPPLTKSKKSSSGGAAGGSGGLLVSSGSSNALLIEPGQKQRASSHSKINDPLMETRC</sequence>
<evidence type="ECO:0000256" key="6">
    <source>
        <dbReference type="ARBA" id="ARBA00023139"/>
    </source>
</evidence>
<dbReference type="AlphaFoldDB" id="A0ABD1CGS2"/>
<feature type="region of interest" description="Disordered" evidence="11">
    <location>
        <begin position="868"/>
        <end position="932"/>
    </location>
</feature>
<feature type="region of interest" description="Disordered" evidence="11">
    <location>
        <begin position="772"/>
        <end position="797"/>
    </location>
</feature>
<dbReference type="PANTHER" id="PTHR12277:SF81">
    <property type="entry name" value="PROTEIN ABHD13"/>
    <property type="match status" value="1"/>
</dbReference>
<evidence type="ECO:0000256" key="8">
    <source>
        <dbReference type="ARBA" id="ARBA00038397"/>
    </source>
</evidence>
<keyword evidence="7" id="KW-0449">Lipoprotein</keyword>
<dbReference type="EC" id="3.1.2.22" evidence="2"/>
<feature type="compositionally biased region" description="Polar residues" evidence="11">
    <location>
        <begin position="460"/>
        <end position="479"/>
    </location>
</feature>
<keyword evidence="13" id="KW-1185">Reference proteome</keyword>
<feature type="compositionally biased region" description="Basic and acidic residues" evidence="11">
    <location>
        <begin position="513"/>
        <end position="524"/>
    </location>
</feature>
<comment type="catalytic activity">
    <reaction evidence="10">
        <text>S-hexadecanoyl-L-cysteinyl-[protein] + H2O = L-cysteinyl-[protein] + hexadecanoate + H(+)</text>
        <dbReference type="Rhea" id="RHEA:19233"/>
        <dbReference type="Rhea" id="RHEA-COMP:10131"/>
        <dbReference type="Rhea" id="RHEA-COMP:11032"/>
        <dbReference type="ChEBI" id="CHEBI:7896"/>
        <dbReference type="ChEBI" id="CHEBI:15377"/>
        <dbReference type="ChEBI" id="CHEBI:15378"/>
        <dbReference type="ChEBI" id="CHEBI:29950"/>
        <dbReference type="ChEBI" id="CHEBI:74151"/>
        <dbReference type="EC" id="3.1.2.22"/>
    </reaction>
</comment>
<comment type="caution">
    <text evidence="12">The sequence shown here is derived from an EMBL/GenBank/DDBJ whole genome shotgun (WGS) entry which is preliminary data.</text>
</comment>
<dbReference type="SUPFAM" id="SSF53474">
    <property type="entry name" value="alpha/beta-Hydrolases"/>
    <property type="match status" value="1"/>
</dbReference>
<comment type="subcellular location">
    <subcellularLocation>
        <location evidence="1">Cell membrane</location>
    </subcellularLocation>
    <subcellularLocation>
        <location evidence="9">Endomembrane system</location>
        <topology evidence="9">Lipid-anchor</topology>
        <orientation evidence="9">Cytoplasmic side</orientation>
    </subcellularLocation>
</comment>
<evidence type="ECO:0000256" key="5">
    <source>
        <dbReference type="ARBA" id="ARBA00023136"/>
    </source>
</evidence>
<dbReference type="Gene3D" id="3.40.50.1820">
    <property type="entry name" value="alpha/beta hydrolase"/>
    <property type="match status" value="1"/>
</dbReference>
<evidence type="ECO:0000256" key="1">
    <source>
        <dbReference type="ARBA" id="ARBA00004236"/>
    </source>
</evidence>
<feature type="compositionally biased region" description="Basic and acidic residues" evidence="11">
    <location>
        <begin position="398"/>
        <end position="408"/>
    </location>
</feature>
<feature type="region of interest" description="Disordered" evidence="11">
    <location>
        <begin position="352"/>
        <end position="542"/>
    </location>
</feature>
<protein>
    <recommendedName>
        <fullName evidence="2">palmitoyl-protein hydrolase</fullName>
        <ecNumber evidence="2">3.1.2.22</ecNumber>
    </recommendedName>
</protein>